<dbReference type="EMBL" id="JRHX01000074">
    <property type="protein sequence ID" value="KXZ69447.1"/>
    <property type="molecule type" value="Genomic_DNA"/>
</dbReference>
<dbReference type="PATRIC" id="fig|52133.19.peg.2546"/>
<comment type="caution">
    <text evidence="1">The sequence shown here is derived from an EMBL/GenBank/DDBJ whole genome shotgun (WGS) entry which is preliminary data.</text>
</comment>
<organism evidence="1 2">
    <name type="scientific">Acinetobacter venetianus</name>
    <dbReference type="NCBI Taxonomy" id="52133"/>
    <lineage>
        <taxon>Bacteria</taxon>
        <taxon>Pseudomonadati</taxon>
        <taxon>Pseudomonadota</taxon>
        <taxon>Gammaproteobacteria</taxon>
        <taxon>Moraxellales</taxon>
        <taxon>Moraxellaceae</taxon>
        <taxon>Acinetobacter</taxon>
    </lineage>
</organism>
<dbReference type="InterPro" id="IPR042099">
    <property type="entry name" value="ANL_N_sf"/>
</dbReference>
<dbReference type="Gene3D" id="3.40.50.12780">
    <property type="entry name" value="N-terminal domain of ligase-like"/>
    <property type="match status" value="1"/>
</dbReference>
<protein>
    <recommendedName>
        <fullName evidence="3">Phenylacetate-coenzyme A ligase</fullName>
    </recommendedName>
</protein>
<dbReference type="PANTHER" id="PTHR36932:SF1">
    <property type="entry name" value="CAPSULAR POLYSACCHARIDE BIOSYNTHESIS PROTEIN"/>
    <property type="match status" value="1"/>
</dbReference>
<dbReference type="Proteomes" id="UP000075544">
    <property type="component" value="Unassembled WGS sequence"/>
</dbReference>
<name>A0A150HST5_9GAMM</name>
<evidence type="ECO:0000313" key="1">
    <source>
        <dbReference type="EMBL" id="KXZ69447.1"/>
    </source>
</evidence>
<dbReference type="InterPro" id="IPR053158">
    <property type="entry name" value="CapK_Type1_Caps_Biosynth"/>
</dbReference>
<dbReference type="SUPFAM" id="SSF56801">
    <property type="entry name" value="Acetyl-CoA synthetase-like"/>
    <property type="match status" value="1"/>
</dbReference>
<dbReference type="AlphaFoldDB" id="A0A150HST5"/>
<sequence length="446" mass="51792">MSYISFAKQHLTRIPYGVGKYIAKIPYSYRPGMGACYKQRKSEIETFSQMNSELYRQHIFNKLKDIASYSYKNIPFYEELYKKHNVNPEKFSVFQDIFELPIISKADLQEVPLEYRSNLKIKKSLVNTGGSSGQPLGFYVEPSSVPHEWAHMHTIWGKLKYKQSDLKIVFAGRADVKNIIEYDAVRHQLTVDIYKSPELIANKLLDVFYKYRPKYLHGYPSAIFDFILWLNDNKHPLLGVFRNNIDGMFLGSEYPSPLVRDKVEKLIDCSSVSWYGHTERAILAYEKDEYYKYFPFLSYGFSEAIQLNEKEDYYLVGTSYYNLASPLIRYNTGDLIEPFFEDGFLINFKVSSGRNGEYIIDKGGNKIYLTALIFGRHHAIFDYVQHLQVKQEQKGQVTFFVTTSSSYSKDFLISKLDLSNVDLDFYLEIIPAPLKTVAGKVPLLVR</sequence>
<dbReference type="RefSeq" id="WP_061525218.1">
    <property type="nucleotide sequence ID" value="NZ_JRHX01000074.1"/>
</dbReference>
<accession>A0A150HST5</accession>
<gene>
    <name evidence="1" type="ORF">AVENLUH13518_02516</name>
</gene>
<dbReference type="PANTHER" id="PTHR36932">
    <property type="entry name" value="CAPSULAR POLYSACCHARIDE BIOSYNTHESIS PROTEIN"/>
    <property type="match status" value="1"/>
</dbReference>
<evidence type="ECO:0000313" key="2">
    <source>
        <dbReference type="Proteomes" id="UP000075544"/>
    </source>
</evidence>
<reference evidence="1 2" key="1">
    <citation type="journal article" date="2016" name="Sci. Rep.">
        <title>Genomic and phenotypic characterization of the species Acinetobacter venetianus.</title>
        <authorList>
            <person name="Fondi M."/>
            <person name="Maida I."/>
            <person name="Perrin E."/>
            <person name="Orlandini V."/>
            <person name="La Torre L."/>
            <person name="Bosi E."/>
            <person name="Negroni A."/>
            <person name="Zanaroli G."/>
            <person name="Fava F."/>
            <person name="Decorosi F."/>
            <person name="Giovannetti L."/>
            <person name="Viti C."/>
            <person name="Vaneechoutte M."/>
            <person name="Dijkshoorn L."/>
            <person name="Fani R."/>
        </authorList>
    </citation>
    <scope>NUCLEOTIDE SEQUENCE [LARGE SCALE GENOMIC DNA]</scope>
    <source>
        <strain evidence="1 2">LUH13518</strain>
    </source>
</reference>
<evidence type="ECO:0008006" key="3">
    <source>
        <dbReference type="Google" id="ProtNLM"/>
    </source>
</evidence>
<proteinExistence type="predicted"/>